<dbReference type="Gene3D" id="3.40.720.10">
    <property type="entry name" value="Alkaline Phosphatase, subunit A"/>
    <property type="match status" value="1"/>
</dbReference>
<keyword evidence="3" id="KW-0997">Cell inner membrane</keyword>
<keyword evidence="4 14" id="KW-0808">Transferase</keyword>
<gene>
    <name evidence="14" type="ORF">EC847_101763</name>
</gene>
<keyword evidence="7 11" id="KW-0472">Membrane</keyword>
<feature type="transmembrane region" description="Helical" evidence="11">
    <location>
        <begin position="155"/>
        <end position="177"/>
    </location>
</feature>
<dbReference type="NCBIfam" id="NF028537">
    <property type="entry name" value="P_eth_NH2_trans"/>
    <property type="match status" value="1"/>
</dbReference>
<dbReference type="AlphaFoldDB" id="A0A4R6F0M0"/>
<dbReference type="PANTHER" id="PTHR30443">
    <property type="entry name" value="INNER MEMBRANE PROTEIN"/>
    <property type="match status" value="1"/>
</dbReference>
<evidence type="ECO:0000313" key="14">
    <source>
        <dbReference type="EMBL" id="TDN64827.1"/>
    </source>
</evidence>
<evidence type="ECO:0000256" key="10">
    <source>
        <dbReference type="ARBA" id="ARBA00082127"/>
    </source>
</evidence>
<keyword evidence="2" id="KW-1003">Cell membrane</keyword>
<dbReference type="CDD" id="cd16017">
    <property type="entry name" value="LptA"/>
    <property type="match status" value="1"/>
</dbReference>
<dbReference type="InterPro" id="IPR040423">
    <property type="entry name" value="PEA_transferase"/>
</dbReference>
<dbReference type="FunFam" id="3.40.720.10:FF:000022">
    <property type="entry name" value="Phosphoethanolamine transferase eptA"/>
    <property type="match status" value="1"/>
</dbReference>
<keyword evidence="5 11" id="KW-0812">Transmembrane</keyword>
<evidence type="ECO:0000256" key="4">
    <source>
        <dbReference type="ARBA" id="ARBA00022679"/>
    </source>
</evidence>
<proteinExistence type="inferred from homology"/>
<dbReference type="Pfam" id="PF08019">
    <property type="entry name" value="EptA_B_N"/>
    <property type="match status" value="1"/>
</dbReference>
<evidence type="ECO:0000256" key="9">
    <source>
        <dbReference type="ARBA" id="ARBA00067355"/>
    </source>
</evidence>
<feature type="transmembrane region" description="Helical" evidence="11">
    <location>
        <begin position="53"/>
        <end position="75"/>
    </location>
</feature>
<feature type="transmembrane region" description="Helical" evidence="11">
    <location>
        <begin position="82"/>
        <end position="101"/>
    </location>
</feature>
<keyword evidence="6 11" id="KW-1133">Transmembrane helix</keyword>
<protein>
    <recommendedName>
        <fullName evidence="9">Phosphoethanolamine transferase EptA</fullName>
    </recommendedName>
    <alternativeName>
        <fullName evidence="10">Polymyxin resistance protein PmrC</fullName>
    </alternativeName>
</protein>
<dbReference type="GO" id="GO:0009244">
    <property type="term" value="P:lipopolysaccharide core region biosynthetic process"/>
    <property type="evidence" value="ECO:0007669"/>
    <property type="project" value="TreeGrafter"/>
</dbReference>
<dbReference type="EMBL" id="SNVX01000001">
    <property type="protein sequence ID" value="TDN64827.1"/>
    <property type="molecule type" value="Genomic_DNA"/>
</dbReference>
<evidence type="ECO:0000256" key="3">
    <source>
        <dbReference type="ARBA" id="ARBA00022519"/>
    </source>
</evidence>
<comment type="similarity">
    <text evidence="8">Belongs to the phosphoethanolamine transferase family. EptA subfamily.</text>
</comment>
<evidence type="ECO:0000259" key="12">
    <source>
        <dbReference type="Pfam" id="PF00884"/>
    </source>
</evidence>
<evidence type="ECO:0000256" key="7">
    <source>
        <dbReference type="ARBA" id="ARBA00023136"/>
    </source>
</evidence>
<keyword evidence="15" id="KW-1185">Reference proteome</keyword>
<evidence type="ECO:0000259" key="13">
    <source>
        <dbReference type="Pfam" id="PF08019"/>
    </source>
</evidence>
<evidence type="ECO:0000256" key="2">
    <source>
        <dbReference type="ARBA" id="ARBA00022475"/>
    </source>
</evidence>
<dbReference type="InterPro" id="IPR058130">
    <property type="entry name" value="PEA_transf_C"/>
</dbReference>
<evidence type="ECO:0000256" key="5">
    <source>
        <dbReference type="ARBA" id="ARBA00022692"/>
    </source>
</evidence>
<feature type="transmembrane region" description="Helical" evidence="11">
    <location>
        <begin position="12"/>
        <end position="33"/>
    </location>
</feature>
<feature type="domain" description="Phosphoethanolamine transferase N-terminal" evidence="13">
    <location>
        <begin position="60"/>
        <end position="209"/>
    </location>
</feature>
<dbReference type="PANTHER" id="PTHR30443:SF0">
    <property type="entry name" value="PHOSPHOETHANOLAMINE TRANSFERASE EPTA"/>
    <property type="match status" value="1"/>
</dbReference>
<evidence type="ECO:0000313" key="15">
    <source>
        <dbReference type="Proteomes" id="UP000295530"/>
    </source>
</evidence>
<evidence type="ECO:0000256" key="6">
    <source>
        <dbReference type="ARBA" id="ARBA00022989"/>
    </source>
</evidence>
<dbReference type="GO" id="GO:0005886">
    <property type="term" value="C:plasma membrane"/>
    <property type="evidence" value="ECO:0007669"/>
    <property type="project" value="UniProtKB-SubCell"/>
</dbReference>
<evidence type="ECO:0000256" key="8">
    <source>
        <dbReference type="ARBA" id="ARBA00061371"/>
    </source>
</evidence>
<dbReference type="InterPro" id="IPR000917">
    <property type="entry name" value="Sulfatase_N"/>
</dbReference>
<comment type="caution">
    <text evidence="14">The sequence shown here is derived from an EMBL/GenBank/DDBJ whole genome shotgun (WGS) entry which is preliminary data.</text>
</comment>
<name>A0A4R6F0M0_SCAGO</name>
<dbReference type="Proteomes" id="UP000295530">
    <property type="component" value="Unassembled WGS sequence"/>
</dbReference>
<reference evidence="14 15" key="1">
    <citation type="submission" date="2019-03" db="EMBL/GenBank/DDBJ databases">
        <title>Genomic analyses of the natural microbiome of Caenorhabditis elegans.</title>
        <authorList>
            <person name="Samuel B."/>
        </authorList>
    </citation>
    <scope>NUCLEOTIDE SEQUENCE [LARGE SCALE GENOMIC DNA]</scope>
    <source>
        <strain evidence="14 15">BIGb0156</strain>
    </source>
</reference>
<feature type="domain" description="Sulfatase N-terminal" evidence="12">
    <location>
        <begin position="239"/>
        <end position="528"/>
    </location>
</feature>
<organism evidence="14 15">
    <name type="scientific">Scandinavium goeteborgense</name>
    <dbReference type="NCBI Taxonomy" id="1851514"/>
    <lineage>
        <taxon>Bacteria</taxon>
        <taxon>Pseudomonadati</taxon>
        <taxon>Pseudomonadota</taxon>
        <taxon>Gammaproteobacteria</taxon>
        <taxon>Enterobacterales</taxon>
        <taxon>Enterobacteriaceae</taxon>
        <taxon>Scandinavium</taxon>
    </lineage>
</organism>
<sequence length="547" mass="61090">MMSRLSLRRPAMGHVFYLSLFALYISLFLNISFYKQAFALLPVDSLHNGLVYATLPVVAFCVINIIVTLASFLWLDRLLISLFILVSAAAQYFIMTFGVVIDRSMIANIIDTTPAESFALTSTKMVLTLVLSGLLAVIIAWWIRVKKPLSAWRGMALRVTSIAISGLLIVLVALLFYKDYASLFRNNKELVKSLNPSNSIVAVNSWYAHNRLAHLPLVRIGEDATQKPVMKNGPRHNLTILVLGETSRADNFSLGGYGHETNPRMKQDNVVYFPNTTSCGTATAVSVPCMFSNMPRAHYNEELAQHQEGLLDIVQRAGINVLWNENDGGCKGACDRVPHQDMNRLNLPGQCIDGECYDDVLFHGLEEYINHLKGDGVIVLHTIGSHGPTYYNRYPKNLRTFSPTCDSNEIQNCSKEQLVNTYDNTIVNVDYIVDKAIKLLQSKQDTLTTSLVYLSDHGESLGENGVYLHGLPWSIAPDTQKHVPLVIWLSDDYQQRYKVNYQCLKDHAKANHYSQDNLFSTMLGLAGVSTKEYKASDDILAPCRGAN</sequence>
<dbReference type="SUPFAM" id="SSF53649">
    <property type="entry name" value="Alkaline phosphatase-like"/>
    <property type="match status" value="1"/>
</dbReference>
<evidence type="ECO:0000256" key="11">
    <source>
        <dbReference type="SAM" id="Phobius"/>
    </source>
</evidence>
<feature type="transmembrane region" description="Helical" evidence="11">
    <location>
        <begin position="121"/>
        <end position="143"/>
    </location>
</feature>
<evidence type="ECO:0000256" key="1">
    <source>
        <dbReference type="ARBA" id="ARBA00004429"/>
    </source>
</evidence>
<dbReference type="NCBIfam" id="NF008619">
    <property type="entry name" value="PRK11598.1"/>
    <property type="match status" value="1"/>
</dbReference>
<dbReference type="InterPro" id="IPR012549">
    <property type="entry name" value="EptA-like_N"/>
</dbReference>
<comment type="subcellular location">
    <subcellularLocation>
        <location evidence="1">Cell inner membrane</location>
        <topology evidence="1">Multi-pass membrane protein</topology>
    </subcellularLocation>
</comment>
<accession>A0A4R6F0M0</accession>
<dbReference type="GO" id="GO:0016776">
    <property type="term" value="F:phosphotransferase activity, phosphate group as acceptor"/>
    <property type="evidence" value="ECO:0007669"/>
    <property type="project" value="TreeGrafter"/>
</dbReference>
<dbReference type="Pfam" id="PF00884">
    <property type="entry name" value="Sulfatase"/>
    <property type="match status" value="1"/>
</dbReference>
<dbReference type="InterPro" id="IPR017850">
    <property type="entry name" value="Alkaline_phosphatase_core_sf"/>
</dbReference>